<sequence>MKGQTMKIKKFVRTHKIALSVIAGSITGTTLGLYHRKKIDEQPKLASLSDTIHYMSPRQVRAILTEGGHVEFETEHGNVKVSIMEDQNED</sequence>
<evidence type="ECO:0000313" key="1">
    <source>
        <dbReference type="EMBL" id="QJD49617.1"/>
    </source>
</evidence>
<dbReference type="KEGG" id="vg:55630550"/>
<keyword evidence="2" id="KW-1185">Reference proteome</keyword>
<dbReference type="RefSeq" id="YP_009859450.1">
    <property type="nucleotide sequence ID" value="NC_048876.1"/>
</dbReference>
<name>A0A6M3SV78_9CAUD</name>
<dbReference type="Proteomes" id="UP000501526">
    <property type="component" value="Segment"/>
</dbReference>
<evidence type="ECO:0000313" key="2">
    <source>
        <dbReference type="Proteomes" id="UP000501526"/>
    </source>
</evidence>
<dbReference type="GeneID" id="55630550"/>
<organism evidence="1 2">
    <name type="scientific">Gordonia phage Secretariat</name>
    <dbReference type="NCBI Taxonomy" id="2725616"/>
    <lineage>
        <taxon>Viruses</taxon>
        <taxon>Duplodnaviria</taxon>
        <taxon>Heunggongvirae</taxon>
        <taxon>Uroviricota</taxon>
        <taxon>Caudoviricetes</taxon>
        <taxon>Deejayvirinae</taxon>
        <taxon>Secretariatvirus</taxon>
        <taxon>Secretariatvirus secretariat</taxon>
    </lineage>
</organism>
<protein>
    <submittedName>
        <fullName evidence="1">Membrane protein</fullName>
    </submittedName>
</protein>
<proteinExistence type="predicted"/>
<accession>A0A6M3SV78</accession>
<gene>
    <name evidence="1" type="primary">40</name>
    <name evidence="1" type="ORF">SEA_SECRETARIAT_40</name>
</gene>
<dbReference type="EMBL" id="MT310850">
    <property type="protein sequence ID" value="QJD49617.1"/>
    <property type="molecule type" value="Genomic_DNA"/>
</dbReference>
<reference evidence="1 2" key="1">
    <citation type="submission" date="2020-04" db="EMBL/GenBank/DDBJ databases">
        <authorList>
            <person name="Chase M.A."/>
            <person name="Coleman C.N."/>
            <person name="Cunha M.O."/>
            <person name="Daffner M."/>
            <person name="Deam C.J."/>
            <person name="Deloso L.J."/>
            <person name="Desomma A.M."/>
            <person name="Gallardo J."/>
            <person name="Horne M.E."/>
            <person name="Kanahan O.P."/>
            <person name="Lam V."/>
            <person name="Morgan R.T."/>
            <person name="Mustor E.M."/>
            <person name="Ricardo-Iglesias M."/>
            <person name="Sartorio C.J."/>
            <person name="Sciacchitano A.R."/>
            <person name="Tvenstrup A.W."/>
            <person name="Wood A.R."/>
            <person name="Pollenz R.S."/>
            <person name="Garlena R.A."/>
            <person name="Russell D.A."/>
            <person name="Pope W.H."/>
            <person name="Jacobs-Sera D."/>
            <person name="Hatfull G.F."/>
        </authorList>
    </citation>
    <scope>NUCLEOTIDE SEQUENCE [LARGE SCALE GENOMIC DNA]</scope>
</reference>